<feature type="coiled-coil region" evidence="1">
    <location>
        <begin position="150"/>
        <end position="177"/>
    </location>
</feature>
<gene>
    <name evidence="3" type="ORF">CALCODRAFT_507043</name>
</gene>
<accession>A0A165I721</accession>
<dbReference type="EMBL" id="KV423933">
    <property type="protein sequence ID" value="KZT60210.1"/>
    <property type="molecule type" value="Genomic_DNA"/>
</dbReference>
<sequence length="255" mass="28039">MSALFLTWQLPTLADAGVQDGELSGVDESDIHGLGASQLSEANDLVPSQLAIPDYELIADLMNAAQSAYRRHQQVDPSASPLFDPDHITDTMRALHELARNTDSFSFRDIVSTDPDRATFAYVAHTTANSSATNIINALDRQNHDLRIQLRTARLSITQLTSDNAALQQQITDASAQHDVDQDQVRDLGEQLSESRRLVATLLADAQQNEVRLREMQEAAVRTAGTVNELLAVTQERDAAQALIRDIQALINRCN</sequence>
<evidence type="ECO:0000313" key="3">
    <source>
        <dbReference type="EMBL" id="KZT60210.1"/>
    </source>
</evidence>
<feature type="signal peptide" evidence="2">
    <location>
        <begin position="1"/>
        <end position="16"/>
    </location>
</feature>
<evidence type="ECO:0000256" key="2">
    <source>
        <dbReference type="SAM" id="SignalP"/>
    </source>
</evidence>
<dbReference type="AlphaFoldDB" id="A0A165I721"/>
<keyword evidence="4" id="KW-1185">Reference proteome</keyword>
<proteinExistence type="predicted"/>
<evidence type="ECO:0000313" key="4">
    <source>
        <dbReference type="Proteomes" id="UP000076842"/>
    </source>
</evidence>
<name>A0A165I721_9BASI</name>
<keyword evidence="2" id="KW-0732">Signal</keyword>
<evidence type="ECO:0000256" key="1">
    <source>
        <dbReference type="SAM" id="Coils"/>
    </source>
</evidence>
<dbReference type="OrthoDB" id="10532185at2759"/>
<feature type="chain" id="PRO_5007859090" evidence="2">
    <location>
        <begin position="17"/>
        <end position="255"/>
    </location>
</feature>
<dbReference type="InParanoid" id="A0A165I721"/>
<reference evidence="3 4" key="1">
    <citation type="journal article" date="2016" name="Mol. Biol. Evol.">
        <title>Comparative Genomics of Early-Diverging Mushroom-Forming Fungi Provides Insights into the Origins of Lignocellulose Decay Capabilities.</title>
        <authorList>
            <person name="Nagy L.G."/>
            <person name="Riley R."/>
            <person name="Tritt A."/>
            <person name="Adam C."/>
            <person name="Daum C."/>
            <person name="Floudas D."/>
            <person name="Sun H."/>
            <person name="Yadav J.S."/>
            <person name="Pangilinan J."/>
            <person name="Larsson K.H."/>
            <person name="Matsuura K."/>
            <person name="Barry K."/>
            <person name="Labutti K."/>
            <person name="Kuo R."/>
            <person name="Ohm R.A."/>
            <person name="Bhattacharya S.S."/>
            <person name="Shirouzu T."/>
            <person name="Yoshinaga Y."/>
            <person name="Martin F.M."/>
            <person name="Grigoriev I.V."/>
            <person name="Hibbett D.S."/>
        </authorList>
    </citation>
    <scope>NUCLEOTIDE SEQUENCE [LARGE SCALE GENOMIC DNA]</scope>
    <source>
        <strain evidence="3 4">HHB12733</strain>
    </source>
</reference>
<protein>
    <submittedName>
        <fullName evidence="3">Uncharacterized protein</fullName>
    </submittedName>
</protein>
<organism evidence="3 4">
    <name type="scientific">Calocera cornea HHB12733</name>
    <dbReference type="NCBI Taxonomy" id="1353952"/>
    <lineage>
        <taxon>Eukaryota</taxon>
        <taxon>Fungi</taxon>
        <taxon>Dikarya</taxon>
        <taxon>Basidiomycota</taxon>
        <taxon>Agaricomycotina</taxon>
        <taxon>Dacrymycetes</taxon>
        <taxon>Dacrymycetales</taxon>
        <taxon>Dacrymycetaceae</taxon>
        <taxon>Calocera</taxon>
    </lineage>
</organism>
<dbReference type="Proteomes" id="UP000076842">
    <property type="component" value="Unassembled WGS sequence"/>
</dbReference>
<keyword evidence="1" id="KW-0175">Coiled coil</keyword>